<protein>
    <recommendedName>
        <fullName evidence="6">Major facilitator superfamily (MFS) profile domain-containing protein</fullName>
    </recommendedName>
</protein>
<feature type="transmembrane region" description="Helical" evidence="5">
    <location>
        <begin position="167"/>
        <end position="189"/>
    </location>
</feature>
<accession>A0AA88Y5P5</accession>
<organism evidence="7 8">
    <name type="scientific">Pinctada imbricata</name>
    <name type="common">Atlantic pearl-oyster</name>
    <name type="synonym">Pinctada martensii</name>
    <dbReference type="NCBI Taxonomy" id="66713"/>
    <lineage>
        <taxon>Eukaryota</taxon>
        <taxon>Metazoa</taxon>
        <taxon>Spiralia</taxon>
        <taxon>Lophotrochozoa</taxon>
        <taxon>Mollusca</taxon>
        <taxon>Bivalvia</taxon>
        <taxon>Autobranchia</taxon>
        <taxon>Pteriomorphia</taxon>
        <taxon>Pterioida</taxon>
        <taxon>Pterioidea</taxon>
        <taxon>Pteriidae</taxon>
        <taxon>Pinctada</taxon>
    </lineage>
</organism>
<dbReference type="InterPro" id="IPR036259">
    <property type="entry name" value="MFS_trans_sf"/>
</dbReference>
<dbReference type="PROSITE" id="PS50850">
    <property type="entry name" value="MFS"/>
    <property type="match status" value="1"/>
</dbReference>
<proteinExistence type="predicted"/>
<feature type="transmembrane region" description="Helical" evidence="5">
    <location>
        <begin position="71"/>
        <end position="94"/>
    </location>
</feature>
<evidence type="ECO:0000313" key="7">
    <source>
        <dbReference type="EMBL" id="KAK3098672.1"/>
    </source>
</evidence>
<gene>
    <name evidence="7" type="ORF">FSP39_021828</name>
</gene>
<dbReference type="Gene3D" id="1.20.1250.20">
    <property type="entry name" value="MFS general substrate transporter like domains"/>
    <property type="match status" value="1"/>
</dbReference>
<dbReference type="SUPFAM" id="SSF103473">
    <property type="entry name" value="MFS general substrate transporter"/>
    <property type="match status" value="1"/>
</dbReference>
<evidence type="ECO:0000256" key="1">
    <source>
        <dbReference type="ARBA" id="ARBA00004141"/>
    </source>
</evidence>
<sequence>MKQILQSPTMILRTGIIGFCWFVSNIGYYGLTLNSGRIGGNIYINYTVSVIMELVAYFACLFLVDRIGRRASFCASMLLGGVSCLCSIFTVTYASDDLSWTTIALSSIGKLGVSAAFAIVFIFTPELFPTTVRSSSVGLSNFIGKIGGIVSPYIADLGLLVDSDMKVALPLIVFGGLMIAAGLLAFTLPETLGRELPETIEEAVSMKRYILVYSLSLTPLGLFVCLFGFVCLFVCLFFFFFFLLFMIEDMKIS</sequence>
<dbReference type="AlphaFoldDB" id="A0AA88Y5P5"/>
<dbReference type="PANTHER" id="PTHR24064">
    <property type="entry name" value="SOLUTE CARRIER FAMILY 22 MEMBER"/>
    <property type="match status" value="1"/>
</dbReference>
<reference evidence="7" key="1">
    <citation type="submission" date="2019-08" db="EMBL/GenBank/DDBJ databases">
        <title>The improved chromosome-level genome for the pearl oyster Pinctada fucata martensii using PacBio sequencing and Hi-C.</title>
        <authorList>
            <person name="Zheng Z."/>
        </authorList>
    </citation>
    <scope>NUCLEOTIDE SEQUENCE</scope>
    <source>
        <strain evidence="7">ZZ-2019</strain>
        <tissue evidence="7">Adductor muscle</tissue>
    </source>
</reference>
<evidence type="ECO:0000256" key="3">
    <source>
        <dbReference type="ARBA" id="ARBA00022989"/>
    </source>
</evidence>
<evidence type="ECO:0000256" key="2">
    <source>
        <dbReference type="ARBA" id="ARBA00022692"/>
    </source>
</evidence>
<evidence type="ECO:0000256" key="4">
    <source>
        <dbReference type="ARBA" id="ARBA00023136"/>
    </source>
</evidence>
<feature type="transmembrane region" description="Helical" evidence="5">
    <location>
        <begin position="12"/>
        <end position="31"/>
    </location>
</feature>
<comment type="subcellular location">
    <subcellularLocation>
        <location evidence="1">Membrane</location>
        <topology evidence="1">Multi-pass membrane protein</topology>
    </subcellularLocation>
</comment>
<evidence type="ECO:0000256" key="5">
    <source>
        <dbReference type="SAM" id="Phobius"/>
    </source>
</evidence>
<dbReference type="GO" id="GO:0022857">
    <property type="term" value="F:transmembrane transporter activity"/>
    <property type="evidence" value="ECO:0007669"/>
    <property type="project" value="InterPro"/>
</dbReference>
<name>A0AA88Y5P5_PINIB</name>
<dbReference type="GO" id="GO:0016020">
    <property type="term" value="C:membrane"/>
    <property type="evidence" value="ECO:0007669"/>
    <property type="project" value="UniProtKB-SubCell"/>
</dbReference>
<dbReference type="Pfam" id="PF07690">
    <property type="entry name" value="MFS_1"/>
    <property type="match status" value="1"/>
</dbReference>
<feature type="transmembrane region" description="Helical" evidence="5">
    <location>
        <begin position="136"/>
        <end position="155"/>
    </location>
</feature>
<dbReference type="InterPro" id="IPR011701">
    <property type="entry name" value="MFS"/>
</dbReference>
<evidence type="ECO:0000259" key="6">
    <source>
        <dbReference type="PROSITE" id="PS50850"/>
    </source>
</evidence>
<feature type="transmembrane region" description="Helical" evidence="5">
    <location>
        <begin position="100"/>
        <end position="124"/>
    </location>
</feature>
<evidence type="ECO:0000313" key="8">
    <source>
        <dbReference type="Proteomes" id="UP001186944"/>
    </source>
</evidence>
<feature type="transmembrane region" description="Helical" evidence="5">
    <location>
        <begin position="210"/>
        <end position="243"/>
    </location>
</feature>
<feature type="domain" description="Major facilitator superfamily (MFS) profile" evidence="6">
    <location>
        <begin position="1"/>
        <end position="193"/>
    </location>
</feature>
<keyword evidence="2 5" id="KW-0812">Transmembrane</keyword>
<keyword evidence="8" id="KW-1185">Reference proteome</keyword>
<keyword evidence="4 5" id="KW-0472">Membrane</keyword>
<keyword evidence="3 5" id="KW-1133">Transmembrane helix</keyword>
<comment type="caution">
    <text evidence="7">The sequence shown here is derived from an EMBL/GenBank/DDBJ whole genome shotgun (WGS) entry which is preliminary data.</text>
</comment>
<dbReference type="Proteomes" id="UP001186944">
    <property type="component" value="Unassembled WGS sequence"/>
</dbReference>
<feature type="transmembrane region" description="Helical" evidence="5">
    <location>
        <begin position="43"/>
        <end position="64"/>
    </location>
</feature>
<dbReference type="InterPro" id="IPR020846">
    <property type="entry name" value="MFS_dom"/>
</dbReference>
<dbReference type="EMBL" id="VSWD01000007">
    <property type="protein sequence ID" value="KAK3098672.1"/>
    <property type="molecule type" value="Genomic_DNA"/>
</dbReference>